<dbReference type="OrthoDB" id="6626770at2"/>
<dbReference type="EMBL" id="FRFG01000016">
    <property type="protein sequence ID" value="SHO55643.1"/>
    <property type="molecule type" value="Genomic_DNA"/>
</dbReference>
<keyword evidence="2" id="KW-1185">Reference proteome</keyword>
<dbReference type="STRING" id="1117707.VQ7734_01389"/>
<accession>A0A1M7YSP5</accession>
<dbReference type="InterPro" id="IPR009371">
    <property type="entry name" value="T3SS_HrpF"/>
</dbReference>
<organism evidence="1 2">
    <name type="scientific">Vibrio quintilis</name>
    <dbReference type="NCBI Taxonomy" id="1117707"/>
    <lineage>
        <taxon>Bacteria</taxon>
        <taxon>Pseudomonadati</taxon>
        <taxon>Pseudomonadota</taxon>
        <taxon>Gammaproteobacteria</taxon>
        <taxon>Vibrionales</taxon>
        <taxon>Vibrionaceae</taxon>
        <taxon>Vibrio</taxon>
    </lineage>
</organism>
<sequence length="73" mass="8442">MTSVNHIRHQLDQQFERTRKSMDDIVTNLDDASLEDIYAFNTAMRQNATASWAANQELQVKHNLAKAIINEIR</sequence>
<dbReference type="Pfam" id="PF06266">
    <property type="entry name" value="HrpF"/>
    <property type="match status" value="1"/>
</dbReference>
<reference evidence="2" key="1">
    <citation type="submission" date="2016-12" db="EMBL/GenBank/DDBJ databases">
        <authorList>
            <person name="Rodrigo-Torres L."/>
            <person name="Arahal R.D."/>
            <person name="Lucena T."/>
        </authorList>
    </citation>
    <scope>NUCLEOTIDE SEQUENCE [LARGE SCALE GENOMIC DNA]</scope>
</reference>
<proteinExistence type="predicted"/>
<dbReference type="Proteomes" id="UP000184600">
    <property type="component" value="Unassembled WGS sequence"/>
</dbReference>
<protein>
    <submittedName>
        <fullName evidence="1">HrpF protein</fullName>
    </submittedName>
</protein>
<gene>
    <name evidence="1" type="ORF">VQ7734_01389</name>
</gene>
<dbReference type="RefSeq" id="WP_073580853.1">
    <property type="nucleotide sequence ID" value="NZ_AP024897.1"/>
</dbReference>
<evidence type="ECO:0000313" key="2">
    <source>
        <dbReference type="Proteomes" id="UP000184600"/>
    </source>
</evidence>
<dbReference type="AlphaFoldDB" id="A0A1M7YSP5"/>
<name>A0A1M7YSP5_9VIBR</name>
<evidence type="ECO:0000313" key="1">
    <source>
        <dbReference type="EMBL" id="SHO55643.1"/>
    </source>
</evidence>